<name>M5EE94_9HYPH</name>
<dbReference type="AlphaFoldDB" id="M5EE94"/>
<dbReference type="EMBL" id="CAUM01000001">
    <property type="protein sequence ID" value="CCV02959.1"/>
    <property type="molecule type" value="Genomic_DNA"/>
</dbReference>
<dbReference type="STRING" id="1297569.MESS2_10055"/>
<dbReference type="Proteomes" id="UP000012062">
    <property type="component" value="Unassembled WGS sequence"/>
</dbReference>
<organism evidence="1 2">
    <name type="scientific">Mesorhizobium metallidurans STM 2683</name>
    <dbReference type="NCBI Taxonomy" id="1297569"/>
    <lineage>
        <taxon>Bacteria</taxon>
        <taxon>Pseudomonadati</taxon>
        <taxon>Pseudomonadota</taxon>
        <taxon>Alphaproteobacteria</taxon>
        <taxon>Hyphomicrobiales</taxon>
        <taxon>Phyllobacteriaceae</taxon>
        <taxon>Mesorhizobium</taxon>
    </lineage>
</organism>
<gene>
    <name evidence="1" type="ORF">MESS2_10055</name>
</gene>
<accession>M5EE94</accession>
<evidence type="ECO:0000313" key="2">
    <source>
        <dbReference type="Proteomes" id="UP000012062"/>
    </source>
</evidence>
<keyword evidence="2" id="KW-1185">Reference proteome</keyword>
<reference evidence="1 2" key="1">
    <citation type="submission" date="2013-02" db="EMBL/GenBank/DDBJ databases">
        <authorList>
            <person name="Genoscope - CEA"/>
        </authorList>
    </citation>
    <scope>NUCLEOTIDE SEQUENCE [LARGE SCALE GENOMIC DNA]</scope>
    <source>
        <strain evidence="1 2">STM 2683</strain>
    </source>
</reference>
<protein>
    <submittedName>
        <fullName evidence="1">Uncharacterized protein</fullName>
    </submittedName>
</protein>
<sequence>MILCPSTFPLRKTTQERLSPQYFRVLKYAKIRMPLHLVGETIEKTRRDGQTGAADARHLRRCQ</sequence>
<evidence type="ECO:0000313" key="1">
    <source>
        <dbReference type="EMBL" id="CCV02959.1"/>
    </source>
</evidence>
<proteinExistence type="predicted"/>
<comment type="caution">
    <text evidence="1">The sequence shown here is derived from an EMBL/GenBank/DDBJ whole genome shotgun (WGS) entry which is preliminary data.</text>
</comment>